<name>A0A7X6L147_9NOCA</name>
<feature type="compositionally biased region" description="Basic and acidic residues" evidence="1">
    <location>
        <begin position="37"/>
        <end position="48"/>
    </location>
</feature>
<feature type="region of interest" description="Disordered" evidence="1">
    <location>
        <begin position="32"/>
        <end position="56"/>
    </location>
</feature>
<gene>
    <name evidence="2" type="ORF">HGB38_06835</name>
</gene>
<keyword evidence="3" id="KW-1185">Reference proteome</keyword>
<proteinExistence type="predicted"/>
<dbReference type="EMBL" id="JAAXOS010000003">
    <property type="protein sequence ID" value="NKY25935.1"/>
    <property type="molecule type" value="Genomic_DNA"/>
</dbReference>
<dbReference type="PANTHER" id="PTHR34724:SF2">
    <property type="entry name" value="OS12G0596101 PROTEIN"/>
    <property type="match status" value="1"/>
</dbReference>
<protein>
    <submittedName>
        <fullName evidence="2">Uncharacterized protein</fullName>
    </submittedName>
</protein>
<comment type="caution">
    <text evidence="2">The sequence shown here is derived from an EMBL/GenBank/DDBJ whole genome shotgun (WGS) entry which is preliminary data.</text>
</comment>
<reference evidence="2 3" key="1">
    <citation type="submission" date="2020-04" db="EMBL/GenBank/DDBJ databases">
        <title>MicrobeNet Type strains.</title>
        <authorList>
            <person name="Nicholson A.C."/>
        </authorList>
    </citation>
    <scope>NUCLEOTIDE SEQUENCE [LARGE SCALE GENOMIC DNA]</scope>
    <source>
        <strain evidence="2 3">DSM 44956</strain>
    </source>
</reference>
<sequence length="56" mass="6337">MCSPVTCRVCGKTTWAGCGAHIDAVRAATPPDQWCSGHDDTPQREPVRRPRRIWFR</sequence>
<evidence type="ECO:0000313" key="3">
    <source>
        <dbReference type="Proteomes" id="UP000540698"/>
    </source>
</evidence>
<dbReference type="AlphaFoldDB" id="A0A7X6L147"/>
<accession>A0A7X6L147</accession>
<dbReference type="RefSeq" id="WP_168434081.1">
    <property type="nucleotide sequence ID" value="NZ_JAAXOS010000003.1"/>
</dbReference>
<evidence type="ECO:0000313" key="2">
    <source>
        <dbReference type="EMBL" id="NKY25935.1"/>
    </source>
</evidence>
<dbReference type="Proteomes" id="UP000540698">
    <property type="component" value="Unassembled WGS sequence"/>
</dbReference>
<organism evidence="2 3">
    <name type="scientific">Nocardia gamkensis</name>
    <dbReference type="NCBI Taxonomy" id="352869"/>
    <lineage>
        <taxon>Bacteria</taxon>
        <taxon>Bacillati</taxon>
        <taxon>Actinomycetota</taxon>
        <taxon>Actinomycetes</taxon>
        <taxon>Mycobacteriales</taxon>
        <taxon>Nocardiaceae</taxon>
        <taxon>Nocardia</taxon>
    </lineage>
</organism>
<evidence type="ECO:0000256" key="1">
    <source>
        <dbReference type="SAM" id="MobiDB-lite"/>
    </source>
</evidence>
<dbReference type="PANTHER" id="PTHR34724">
    <property type="entry name" value="OS12G0596101 PROTEIN"/>
    <property type="match status" value="1"/>
</dbReference>